<keyword evidence="10 12" id="KW-0472">Membrane</keyword>
<accession>A0A5N4AVW6</accession>
<keyword evidence="9" id="KW-0406">Ion transport</keyword>
<evidence type="ECO:0000256" key="8">
    <source>
        <dbReference type="ARBA" id="ARBA00022989"/>
    </source>
</evidence>
<dbReference type="Pfam" id="PF00520">
    <property type="entry name" value="Ion_trans"/>
    <property type="match status" value="1"/>
</dbReference>
<evidence type="ECO:0000256" key="9">
    <source>
        <dbReference type="ARBA" id="ARBA00023065"/>
    </source>
</evidence>
<dbReference type="EMBL" id="VVIM01000003">
    <property type="protein sequence ID" value="KAB0801515.1"/>
    <property type="molecule type" value="Genomic_DNA"/>
</dbReference>
<dbReference type="GO" id="GO:0005891">
    <property type="term" value="C:voltage-gated calcium channel complex"/>
    <property type="evidence" value="ECO:0007669"/>
    <property type="project" value="TreeGrafter"/>
</dbReference>
<dbReference type="PANTHER" id="PTHR45628">
    <property type="entry name" value="VOLTAGE-DEPENDENT CALCIUM CHANNEL TYPE A SUBUNIT ALPHA-1"/>
    <property type="match status" value="1"/>
</dbReference>
<evidence type="ECO:0000256" key="2">
    <source>
        <dbReference type="ARBA" id="ARBA00022448"/>
    </source>
</evidence>
<keyword evidence="15" id="KW-1185">Reference proteome</keyword>
<evidence type="ECO:0000256" key="4">
    <source>
        <dbReference type="ARBA" id="ARBA00022673"/>
    </source>
</evidence>
<dbReference type="AlphaFoldDB" id="A0A5N4AVW6"/>
<gene>
    <name evidence="14" type="ORF">PPYR_05869</name>
</gene>
<proteinExistence type="predicted"/>
<feature type="transmembrane region" description="Helical" evidence="12">
    <location>
        <begin position="132"/>
        <end position="156"/>
    </location>
</feature>
<evidence type="ECO:0000313" key="15">
    <source>
        <dbReference type="Proteomes" id="UP000327044"/>
    </source>
</evidence>
<dbReference type="Gene3D" id="1.20.120.350">
    <property type="entry name" value="Voltage-gated potassium channels. Chain C"/>
    <property type="match status" value="1"/>
</dbReference>
<dbReference type="InterPro" id="IPR027359">
    <property type="entry name" value="Volt_channel_dom_sf"/>
</dbReference>
<evidence type="ECO:0000313" key="14">
    <source>
        <dbReference type="EMBL" id="KAB0801515.1"/>
    </source>
</evidence>
<protein>
    <recommendedName>
        <fullName evidence="13">Ion transport domain-containing protein</fullName>
    </recommendedName>
</protein>
<evidence type="ECO:0000256" key="1">
    <source>
        <dbReference type="ARBA" id="ARBA00004141"/>
    </source>
</evidence>
<evidence type="ECO:0000259" key="13">
    <source>
        <dbReference type="Pfam" id="PF00520"/>
    </source>
</evidence>
<keyword evidence="7" id="KW-0851">Voltage-gated channel</keyword>
<dbReference type="InParanoid" id="A0A5N4AVW6"/>
<feature type="domain" description="Ion transport" evidence="13">
    <location>
        <begin position="91"/>
        <end position="244"/>
    </location>
</feature>
<dbReference type="GO" id="GO:0008331">
    <property type="term" value="F:high voltage-gated calcium channel activity"/>
    <property type="evidence" value="ECO:0007669"/>
    <property type="project" value="TreeGrafter"/>
</dbReference>
<keyword evidence="5 12" id="KW-0812">Transmembrane</keyword>
<keyword evidence="4" id="KW-0107">Calcium channel</keyword>
<evidence type="ECO:0000256" key="12">
    <source>
        <dbReference type="SAM" id="Phobius"/>
    </source>
</evidence>
<dbReference type="InterPro" id="IPR050599">
    <property type="entry name" value="VDCC_alpha-1_subunit"/>
</dbReference>
<dbReference type="PANTHER" id="PTHR45628:SF1">
    <property type="entry name" value="VOLTAGE-DEPENDENT CALCIUM CHANNEL TYPE D SUBUNIT ALPHA-1"/>
    <property type="match status" value="1"/>
</dbReference>
<feature type="transmembrane region" description="Helical" evidence="12">
    <location>
        <begin position="211"/>
        <end position="244"/>
    </location>
</feature>
<evidence type="ECO:0000256" key="6">
    <source>
        <dbReference type="ARBA" id="ARBA00022837"/>
    </source>
</evidence>
<evidence type="ECO:0000256" key="11">
    <source>
        <dbReference type="ARBA" id="ARBA00023303"/>
    </source>
</evidence>
<keyword evidence="2" id="KW-0813">Transport</keyword>
<sequence length="271" mass="30812">MNLVNKLPDPVVYQRLTSKTYLDQFQKAGRTLSFRIQTDLENDEGEVTARPRRMSEMKSSSKKLPIPPATSFFIFSPTNRFRIFCHWLCNHSWFGNIILACILISSALLVMEDPLQSSTETTLGRALQYSDYFFTAIFVLELMLKTIAYGCILHEGAFFRSAFNVLDLVVVCVSLVSIIQRDGLSVVKILRVLRVLRPLRAINRAKGLKRVVQCVIVAVKTIGNIVLVTCLLEFMFAVIGVQLFKVGTSSPLLFMSKCTYGFFYYRCPLQY</sequence>
<comment type="caution">
    <text evidence="14">The sequence shown here is derived from an EMBL/GenBank/DDBJ whole genome shotgun (WGS) entry which is preliminary data.</text>
</comment>
<name>A0A5N4AVW6_PHOPY</name>
<comment type="subcellular location">
    <subcellularLocation>
        <location evidence="1">Membrane</location>
        <topology evidence="1">Multi-pass membrane protein</topology>
    </subcellularLocation>
</comment>
<dbReference type="FunFam" id="1.20.120.350:FF:000006">
    <property type="entry name" value="Voltage-dependent L-type calcium channel subunit alpha"/>
    <property type="match status" value="1"/>
</dbReference>
<keyword evidence="3" id="KW-0109">Calcium transport</keyword>
<organism evidence="14 15">
    <name type="scientific">Photinus pyralis</name>
    <name type="common">Common eastern firefly</name>
    <name type="synonym">Lampyris pyralis</name>
    <dbReference type="NCBI Taxonomy" id="7054"/>
    <lineage>
        <taxon>Eukaryota</taxon>
        <taxon>Metazoa</taxon>
        <taxon>Ecdysozoa</taxon>
        <taxon>Arthropoda</taxon>
        <taxon>Hexapoda</taxon>
        <taxon>Insecta</taxon>
        <taxon>Pterygota</taxon>
        <taxon>Neoptera</taxon>
        <taxon>Endopterygota</taxon>
        <taxon>Coleoptera</taxon>
        <taxon>Polyphaga</taxon>
        <taxon>Elateriformia</taxon>
        <taxon>Elateroidea</taxon>
        <taxon>Lampyridae</taxon>
        <taxon>Lampyrinae</taxon>
        <taxon>Photinus</taxon>
    </lineage>
</organism>
<keyword evidence="11" id="KW-0407">Ion channel</keyword>
<evidence type="ECO:0000256" key="7">
    <source>
        <dbReference type="ARBA" id="ARBA00022882"/>
    </source>
</evidence>
<evidence type="ECO:0000256" key="10">
    <source>
        <dbReference type="ARBA" id="ARBA00023136"/>
    </source>
</evidence>
<dbReference type="Gene3D" id="1.10.287.70">
    <property type="match status" value="1"/>
</dbReference>
<keyword evidence="6" id="KW-0106">Calcium</keyword>
<reference evidence="14 15" key="1">
    <citation type="journal article" date="2018" name="Elife">
        <title>Firefly genomes illuminate parallel origins of bioluminescence in beetles.</title>
        <authorList>
            <person name="Fallon T.R."/>
            <person name="Lower S.E."/>
            <person name="Chang C.H."/>
            <person name="Bessho-Uehara M."/>
            <person name="Martin G.J."/>
            <person name="Bewick A.J."/>
            <person name="Behringer M."/>
            <person name="Debat H.J."/>
            <person name="Wong I."/>
            <person name="Day J.C."/>
            <person name="Suvorov A."/>
            <person name="Silva C.J."/>
            <person name="Stanger-Hall K.F."/>
            <person name="Hall D.W."/>
            <person name="Schmitz R.J."/>
            <person name="Nelson D.R."/>
            <person name="Lewis S.M."/>
            <person name="Shigenobu S."/>
            <person name="Bybee S.M."/>
            <person name="Larracuente A.M."/>
            <person name="Oba Y."/>
            <person name="Weng J.K."/>
        </authorList>
    </citation>
    <scope>NUCLEOTIDE SEQUENCE [LARGE SCALE GENOMIC DNA]</scope>
    <source>
        <strain evidence="14">1611_PpyrPB1</strain>
        <tissue evidence="14">Whole body</tissue>
    </source>
</reference>
<keyword evidence="8 12" id="KW-1133">Transmembrane helix</keyword>
<dbReference type="SUPFAM" id="SSF81324">
    <property type="entry name" value="Voltage-gated potassium channels"/>
    <property type="match status" value="1"/>
</dbReference>
<dbReference type="Proteomes" id="UP000327044">
    <property type="component" value="Unassembled WGS sequence"/>
</dbReference>
<evidence type="ECO:0000256" key="5">
    <source>
        <dbReference type="ARBA" id="ARBA00022692"/>
    </source>
</evidence>
<evidence type="ECO:0000256" key="3">
    <source>
        <dbReference type="ARBA" id="ARBA00022568"/>
    </source>
</evidence>
<feature type="transmembrane region" description="Helical" evidence="12">
    <location>
        <begin position="93"/>
        <end position="111"/>
    </location>
</feature>
<dbReference type="InterPro" id="IPR005821">
    <property type="entry name" value="Ion_trans_dom"/>
</dbReference>
<dbReference type="GO" id="GO:0098703">
    <property type="term" value="P:calcium ion import across plasma membrane"/>
    <property type="evidence" value="ECO:0007669"/>
    <property type="project" value="TreeGrafter"/>
</dbReference>